<accession>A0A5B7FT46</accession>
<reference evidence="1 2" key="1">
    <citation type="submission" date="2019-05" db="EMBL/GenBank/DDBJ databases">
        <title>Another draft genome of Portunus trituberculatus and its Hox gene families provides insights of decapod evolution.</title>
        <authorList>
            <person name="Jeong J.-H."/>
            <person name="Song I."/>
            <person name="Kim S."/>
            <person name="Choi T."/>
            <person name="Kim D."/>
            <person name="Ryu S."/>
            <person name="Kim W."/>
        </authorList>
    </citation>
    <scope>NUCLEOTIDE SEQUENCE [LARGE SCALE GENOMIC DNA]</scope>
    <source>
        <tissue evidence="1">Muscle</tissue>
    </source>
</reference>
<dbReference type="EMBL" id="VSRR010008303">
    <property type="protein sequence ID" value="MPC48475.1"/>
    <property type="molecule type" value="Genomic_DNA"/>
</dbReference>
<protein>
    <submittedName>
        <fullName evidence="1">Uncharacterized protein</fullName>
    </submittedName>
</protein>
<evidence type="ECO:0000313" key="2">
    <source>
        <dbReference type="Proteomes" id="UP000324222"/>
    </source>
</evidence>
<evidence type="ECO:0000313" key="1">
    <source>
        <dbReference type="EMBL" id="MPC48475.1"/>
    </source>
</evidence>
<keyword evidence="2" id="KW-1185">Reference proteome</keyword>
<organism evidence="1 2">
    <name type="scientific">Portunus trituberculatus</name>
    <name type="common">Swimming crab</name>
    <name type="synonym">Neptunus trituberculatus</name>
    <dbReference type="NCBI Taxonomy" id="210409"/>
    <lineage>
        <taxon>Eukaryota</taxon>
        <taxon>Metazoa</taxon>
        <taxon>Ecdysozoa</taxon>
        <taxon>Arthropoda</taxon>
        <taxon>Crustacea</taxon>
        <taxon>Multicrustacea</taxon>
        <taxon>Malacostraca</taxon>
        <taxon>Eumalacostraca</taxon>
        <taxon>Eucarida</taxon>
        <taxon>Decapoda</taxon>
        <taxon>Pleocyemata</taxon>
        <taxon>Brachyura</taxon>
        <taxon>Eubrachyura</taxon>
        <taxon>Portunoidea</taxon>
        <taxon>Portunidae</taxon>
        <taxon>Portuninae</taxon>
        <taxon>Portunus</taxon>
    </lineage>
</organism>
<name>A0A5B7FT46_PORTR</name>
<gene>
    <name evidence="1" type="ORF">E2C01_042248</name>
</gene>
<dbReference type="Proteomes" id="UP000324222">
    <property type="component" value="Unassembled WGS sequence"/>
</dbReference>
<sequence>MDLQHHHHHHQQQQLQQKQQPAVYTLCSVGDACWPPYCPHRLHLPLPPHHLPSKPFCHAFAAFRGTIALPRWHSYFVSATVPPHFRNTLYHHSCLLHHLSFSSSSSSSS</sequence>
<proteinExistence type="predicted"/>
<dbReference type="AlphaFoldDB" id="A0A5B7FT46"/>
<comment type="caution">
    <text evidence="1">The sequence shown here is derived from an EMBL/GenBank/DDBJ whole genome shotgun (WGS) entry which is preliminary data.</text>
</comment>